<organism evidence="6 7">
    <name type="scientific">Streptomyces liliifuscus</name>
    <dbReference type="NCBI Taxonomy" id="2797636"/>
    <lineage>
        <taxon>Bacteria</taxon>
        <taxon>Bacillati</taxon>
        <taxon>Actinomycetota</taxon>
        <taxon>Actinomycetes</taxon>
        <taxon>Kitasatosporales</taxon>
        <taxon>Streptomycetaceae</taxon>
        <taxon>Streptomyces</taxon>
    </lineage>
</organism>
<dbReference type="Pfam" id="PF00198">
    <property type="entry name" value="2-oxoacid_dh"/>
    <property type="match status" value="1"/>
</dbReference>
<sequence length="341" mass="36182">MSTSPRSRETTARELHRRLPHPPPGRPGPAGDRRGRRRGARPGARLGLGAPALAPRAPGAYDRPCAPPRGGPGGRQPGGDLRAGGGLVRISAVARERRHTLAFLDGIRGFAPVFLGTSVDMGNVREHRAGQASGRRISTVTYVLQVAARVLAAHPEANAALRGRSRVARYDGVHGKFTLDRTLVGRRVVLSAVLPDLERAALDEIQERVDHFREGDPATMPEFAGVRALQRLPGPLRTLAYRAATRPLRRRASTTGTFAVSSLGHRPVEAFHSVGGTTITLGLGATADRPAVRDGRVVVAPVLPLSLTFDHRVIDGAEAADVLAEIKEGLESFKGSGVQGA</sequence>
<dbReference type="InterPro" id="IPR001078">
    <property type="entry name" value="2-oxoacid_DH_actylTfrase"/>
</dbReference>
<accession>A0A7T7KVU4</accession>
<dbReference type="EMBL" id="CP066831">
    <property type="protein sequence ID" value="QQM39634.1"/>
    <property type="molecule type" value="Genomic_DNA"/>
</dbReference>
<keyword evidence="7" id="KW-1185">Reference proteome</keyword>
<evidence type="ECO:0000313" key="6">
    <source>
        <dbReference type="EMBL" id="QQM39634.1"/>
    </source>
</evidence>
<feature type="domain" description="2-oxoacid dehydrogenase acyltransferase catalytic" evidence="5">
    <location>
        <begin position="236"/>
        <end position="334"/>
    </location>
</feature>
<evidence type="ECO:0000256" key="4">
    <source>
        <dbReference type="SAM" id="MobiDB-lite"/>
    </source>
</evidence>
<dbReference type="GO" id="GO:0031405">
    <property type="term" value="F:lipoic acid binding"/>
    <property type="evidence" value="ECO:0007669"/>
    <property type="project" value="TreeGrafter"/>
</dbReference>
<evidence type="ECO:0000313" key="7">
    <source>
        <dbReference type="Proteomes" id="UP000595636"/>
    </source>
</evidence>
<name>A0A7T7KVU4_9ACTN</name>
<evidence type="ECO:0000259" key="5">
    <source>
        <dbReference type="Pfam" id="PF00198"/>
    </source>
</evidence>
<dbReference type="GO" id="GO:0005737">
    <property type="term" value="C:cytoplasm"/>
    <property type="evidence" value="ECO:0007669"/>
    <property type="project" value="TreeGrafter"/>
</dbReference>
<dbReference type="Proteomes" id="UP000595636">
    <property type="component" value="Chromosome"/>
</dbReference>
<keyword evidence="2" id="KW-0808">Transferase</keyword>
<protein>
    <submittedName>
        <fullName evidence="6">2-oxo acid dehydrogenase subunit E2</fullName>
    </submittedName>
</protein>
<dbReference type="InterPro" id="IPR050743">
    <property type="entry name" value="2-oxoacid_DH_E2_comp"/>
</dbReference>
<dbReference type="KEGG" id="slf:JEQ17_09240"/>
<feature type="compositionally biased region" description="Low complexity" evidence="4">
    <location>
        <begin position="41"/>
        <end position="64"/>
    </location>
</feature>
<evidence type="ECO:0000256" key="1">
    <source>
        <dbReference type="ARBA" id="ARBA00001938"/>
    </source>
</evidence>
<dbReference type="Gene3D" id="3.30.559.10">
    <property type="entry name" value="Chloramphenicol acetyltransferase-like domain"/>
    <property type="match status" value="1"/>
</dbReference>
<dbReference type="InterPro" id="IPR023213">
    <property type="entry name" value="CAT-like_dom_sf"/>
</dbReference>
<gene>
    <name evidence="6" type="ORF">JEQ17_09240</name>
</gene>
<dbReference type="PANTHER" id="PTHR43178:SF5">
    <property type="entry name" value="LIPOAMIDE ACYLTRANSFERASE COMPONENT OF BRANCHED-CHAIN ALPHA-KETO ACID DEHYDROGENASE COMPLEX, MITOCHONDRIAL"/>
    <property type="match status" value="1"/>
</dbReference>
<evidence type="ECO:0000256" key="3">
    <source>
        <dbReference type="ARBA" id="ARBA00023315"/>
    </source>
</evidence>
<comment type="cofactor">
    <cofactor evidence="1">
        <name>(R)-lipoate</name>
        <dbReference type="ChEBI" id="CHEBI:83088"/>
    </cofactor>
</comment>
<dbReference type="SUPFAM" id="SSF52777">
    <property type="entry name" value="CoA-dependent acyltransferases"/>
    <property type="match status" value="1"/>
</dbReference>
<proteinExistence type="predicted"/>
<dbReference type="GO" id="GO:0016407">
    <property type="term" value="F:acetyltransferase activity"/>
    <property type="evidence" value="ECO:0007669"/>
    <property type="project" value="TreeGrafter"/>
</dbReference>
<reference evidence="6 7" key="1">
    <citation type="submission" date="2020-12" db="EMBL/GenBank/DDBJ databases">
        <title>A novel species.</title>
        <authorList>
            <person name="Li K."/>
        </authorList>
    </citation>
    <scope>NUCLEOTIDE SEQUENCE [LARGE SCALE GENOMIC DNA]</scope>
    <source>
        <strain evidence="6 7">ZYC-3</strain>
    </source>
</reference>
<keyword evidence="3" id="KW-0012">Acyltransferase</keyword>
<dbReference type="PANTHER" id="PTHR43178">
    <property type="entry name" value="DIHYDROLIPOAMIDE ACETYLTRANSFERASE COMPONENT OF PYRUVATE DEHYDROGENASE COMPLEX"/>
    <property type="match status" value="1"/>
</dbReference>
<feature type="compositionally biased region" description="Gly residues" evidence="4">
    <location>
        <begin position="71"/>
        <end position="83"/>
    </location>
</feature>
<feature type="region of interest" description="Disordered" evidence="4">
    <location>
        <begin position="1"/>
        <end position="83"/>
    </location>
</feature>
<evidence type="ECO:0000256" key="2">
    <source>
        <dbReference type="ARBA" id="ARBA00022679"/>
    </source>
</evidence>
<dbReference type="AlphaFoldDB" id="A0A7T7KVU4"/>
<feature type="compositionally biased region" description="Basic and acidic residues" evidence="4">
    <location>
        <begin position="1"/>
        <end position="14"/>
    </location>
</feature>